<organism evidence="1 2">
    <name type="scientific">Viridibacillus arvi</name>
    <dbReference type="NCBI Taxonomy" id="263475"/>
    <lineage>
        <taxon>Bacteria</taxon>
        <taxon>Bacillati</taxon>
        <taxon>Bacillota</taxon>
        <taxon>Bacilli</taxon>
        <taxon>Bacillales</taxon>
        <taxon>Caryophanaceae</taxon>
        <taxon>Viridibacillus</taxon>
    </lineage>
</organism>
<accession>A0A0M0LEN4</accession>
<evidence type="ECO:0000313" key="2">
    <source>
        <dbReference type="Proteomes" id="UP000036867"/>
    </source>
</evidence>
<name>A0A0M0LEN4_9BACL</name>
<keyword evidence="2" id="KW-1185">Reference proteome</keyword>
<dbReference type="GeneID" id="301137243"/>
<dbReference type="EMBL" id="LILB01000005">
    <property type="protein sequence ID" value="KOO49499.1"/>
    <property type="molecule type" value="Genomic_DNA"/>
</dbReference>
<dbReference type="STRING" id="263475.AMD00_14165"/>
<sequence length="96" mass="11363">MPYSRLFQLMVDTALWETEKSREEYRKQAFLTWRIEGMFATENIPTFEEYCNEFGFGDVQGENNTEITSSQEALDYIDELFNCAPLKDREEDIVVK</sequence>
<dbReference type="OrthoDB" id="2939279at2"/>
<dbReference type="AlphaFoldDB" id="A0A0M0LEN4"/>
<reference evidence="2" key="1">
    <citation type="submission" date="2015-08" db="EMBL/GenBank/DDBJ databases">
        <title>Fjat-10028 dsm 16317.</title>
        <authorList>
            <person name="Liu B."/>
            <person name="Wang J."/>
            <person name="Zhu Y."/>
            <person name="Liu G."/>
            <person name="Chen Q."/>
            <person name="Chen Z."/>
            <person name="Lan J."/>
            <person name="Che J."/>
            <person name="Ge C."/>
            <person name="Shi H."/>
            <person name="Pan Z."/>
            <person name="Liu X."/>
        </authorList>
    </citation>
    <scope>NUCLEOTIDE SEQUENCE [LARGE SCALE GENOMIC DNA]</scope>
    <source>
        <strain evidence="2">DSM 16317</strain>
    </source>
</reference>
<proteinExistence type="predicted"/>
<dbReference type="Proteomes" id="UP000036867">
    <property type="component" value="Unassembled WGS sequence"/>
</dbReference>
<protein>
    <submittedName>
        <fullName evidence="1">Uncharacterized protein</fullName>
    </submittedName>
</protein>
<dbReference type="RefSeq" id="WP_053417665.1">
    <property type="nucleotide sequence ID" value="NZ_JBCMNK010000026.1"/>
</dbReference>
<comment type="caution">
    <text evidence="1">The sequence shown here is derived from an EMBL/GenBank/DDBJ whole genome shotgun (WGS) entry which is preliminary data.</text>
</comment>
<gene>
    <name evidence="1" type="ORF">AMD00_14165</name>
</gene>
<evidence type="ECO:0000313" key="1">
    <source>
        <dbReference type="EMBL" id="KOO49499.1"/>
    </source>
</evidence>